<dbReference type="NCBIfam" id="TIGR01624">
    <property type="entry name" value="LRP1_Cterm"/>
    <property type="match status" value="1"/>
</dbReference>
<dbReference type="GO" id="GO:0009734">
    <property type="term" value="P:auxin-activated signaling pathway"/>
    <property type="evidence" value="ECO:0007669"/>
    <property type="project" value="UniProtKB-KW"/>
</dbReference>
<evidence type="ECO:0000313" key="12">
    <source>
        <dbReference type="EMBL" id="JAU41304.1"/>
    </source>
</evidence>
<keyword evidence="9" id="KW-0539">Nucleus</keyword>
<keyword evidence="5" id="KW-0862">Zinc</keyword>
<evidence type="ECO:0000256" key="5">
    <source>
        <dbReference type="ARBA" id="ARBA00022833"/>
    </source>
</evidence>
<dbReference type="GO" id="GO:0009851">
    <property type="term" value="P:auxin biosynthetic process"/>
    <property type="evidence" value="ECO:0007669"/>
    <property type="project" value="UniProtKB-KW"/>
</dbReference>
<proteinExistence type="inferred from homology"/>
<sequence length="194" mass="21907">MIMMMIMGRRCEDCGNQSKKECVYMRCRTCCKSKGFPCQTHINSTWVPAYRRRSHTHRSHLQPHPQLLSTSNPKRLREQQTPSSPSSSGVQVHTTPGHFPAELSSLADFRCVKVSSVDDGKEQYAYQTTVNIGGHVFKGILHDQGLDKVMVDHSYAHHHDQNLLPPSSSSGPLMITSPFTDFMSRTQFSSRQKS</sequence>
<name>A0A1J3FFN0_NOCCA</name>
<comment type="subcellular location">
    <subcellularLocation>
        <location evidence="1">Nucleus</location>
    </subcellularLocation>
</comment>
<gene>
    <name evidence="12" type="ORF">LC_TR750_c0_g1_i1_g.2049</name>
</gene>
<accession>A0A1J3FFN0</accession>
<feature type="compositionally biased region" description="Polar residues" evidence="11">
    <location>
        <begin position="67"/>
        <end position="94"/>
    </location>
</feature>
<evidence type="ECO:0000256" key="3">
    <source>
        <dbReference type="ARBA" id="ARBA00022473"/>
    </source>
</evidence>
<dbReference type="PANTHER" id="PTHR31604">
    <property type="entry name" value="PROTEIN LATERAL ROOT PRIMORDIUM 1"/>
    <property type="match status" value="1"/>
</dbReference>
<keyword evidence="4" id="KW-0479">Metal-binding</keyword>
<evidence type="ECO:0000256" key="8">
    <source>
        <dbReference type="ARBA" id="ARBA00023159"/>
    </source>
</evidence>
<evidence type="ECO:0000256" key="11">
    <source>
        <dbReference type="SAM" id="MobiDB-lite"/>
    </source>
</evidence>
<dbReference type="InterPro" id="IPR007818">
    <property type="entry name" value="SHI"/>
</dbReference>
<evidence type="ECO:0000256" key="10">
    <source>
        <dbReference type="ARBA" id="ARBA00023294"/>
    </source>
</evidence>
<keyword evidence="10" id="KW-0927">Auxin signaling pathway</keyword>
<dbReference type="GO" id="GO:0046872">
    <property type="term" value="F:metal ion binding"/>
    <property type="evidence" value="ECO:0007669"/>
    <property type="project" value="UniProtKB-KW"/>
</dbReference>
<dbReference type="AlphaFoldDB" id="A0A1J3FFN0"/>
<dbReference type="InterPro" id="IPR006511">
    <property type="entry name" value="SHI_C"/>
</dbReference>
<evidence type="ECO:0000256" key="2">
    <source>
        <dbReference type="ARBA" id="ARBA00006911"/>
    </source>
</evidence>
<organism evidence="12">
    <name type="scientific">Noccaea caerulescens</name>
    <name type="common">Alpine penny-cress</name>
    <name type="synonym">Thlaspi caerulescens</name>
    <dbReference type="NCBI Taxonomy" id="107243"/>
    <lineage>
        <taxon>Eukaryota</taxon>
        <taxon>Viridiplantae</taxon>
        <taxon>Streptophyta</taxon>
        <taxon>Embryophyta</taxon>
        <taxon>Tracheophyta</taxon>
        <taxon>Spermatophyta</taxon>
        <taxon>Magnoliopsida</taxon>
        <taxon>eudicotyledons</taxon>
        <taxon>Gunneridae</taxon>
        <taxon>Pentapetalae</taxon>
        <taxon>rosids</taxon>
        <taxon>malvids</taxon>
        <taxon>Brassicales</taxon>
        <taxon>Brassicaceae</taxon>
        <taxon>Coluteocarpeae</taxon>
        <taxon>Noccaea</taxon>
    </lineage>
</organism>
<dbReference type="GO" id="GO:0003700">
    <property type="term" value="F:DNA-binding transcription factor activity"/>
    <property type="evidence" value="ECO:0007669"/>
    <property type="project" value="InterPro"/>
</dbReference>
<keyword evidence="8" id="KW-0010">Activator</keyword>
<dbReference type="NCBIfam" id="TIGR01623">
    <property type="entry name" value="put_zinc_LRP1"/>
    <property type="match status" value="1"/>
</dbReference>
<reference evidence="12" key="1">
    <citation type="submission" date="2016-07" db="EMBL/GenBank/DDBJ databases">
        <title>De novo transcriptome assembly of four accessions of the metal hyperaccumulator plant Noccaea caerulescens.</title>
        <authorList>
            <person name="Blande D."/>
            <person name="Halimaa P."/>
            <person name="Tervahauta A.I."/>
            <person name="Aarts M.G."/>
            <person name="Karenlampi S.O."/>
        </authorList>
    </citation>
    <scope>NUCLEOTIDE SEQUENCE</scope>
</reference>
<keyword evidence="6" id="KW-0073">Auxin biosynthesis</keyword>
<evidence type="ECO:0000256" key="9">
    <source>
        <dbReference type="ARBA" id="ARBA00023242"/>
    </source>
</evidence>
<dbReference type="EMBL" id="GEVK01011528">
    <property type="protein sequence ID" value="JAU41304.1"/>
    <property type="molecule type" value="Transcribed_RNA"/>
</dbReference>
<evidence type="ECO:0000256" key="6">
    <source>
        <dbReference type="ARBA" id="ARBA00023070"/>
    </source>
</evidence>
<keyword evidence="7" id="KW-0238">DNA-binding</keyword>
<dbReference type="GO" id="GO:0045893">
    <property type="term" value="P:positive regulation of DNA-templated transcription"/>
    <property type="evidence" value="ECO:0007669"/>
    <property type="project" value="TreeGrafter"/>
</dbReference>
<protein>
    <submittedName>
        <fullName evidence="12">Protein SHI RELATED SEQUENCE 3</fullName>
    </submittedName>
</protein>
<feature type="region of interest" description="Disordered" evidence="11">
    <location>
        <begin position="53"/>
        <end position="97"/>
    </location>
</feature>
<dbReference type="PANTHER" id="PTHR31604:SF16">
    <property type="entry name" value="PROTEIN SHI RELATED SEQUENCE 3"/>
    <property type="match status" value="1"/>
</dbReference>
<dbReference type="InterPro" id="IPR006510">
    <property type="entry name" value="Znf_LRP1"/>
</dbReference>
<evidence type="ECO:0000256" key="1">
    <source>
        <dbReference type="ARBA" id="ARBA00004123"/>
    </source>
</evidence>
<comment type="similarity">
    <text evidence="2">Belongs to the SHI protein family.</text>
</comment>
<keyword evidence="3" id="KW-0217">Developmental protein</keyword>
<dbReference type="GO" id="GO:0003677">
    <property type="term" value="F:DNA binding"/>
    <property type="evidence" value="ECO:0007669"/>
    <property type="project" value="UniProtKB-KW"/>
</dbReference>
<evidence type="ECO:0000256" key="7">
    <source>
        <dbReference type="ARBA" id="ARBA00023125"/>
    </source>
</evidence>
<dbReference type="Pfam" id="PF05142">
    <property type="entry name" value="DUF702"/>
    <property type="match status" value="1"/>
</dbReference>
<evidence type="ECO:0000256" key="4">
    <source>
        <dbReference type="ARBA" id="ARBA00022723"/>
    </source>
</evidence>
<dbReference type="GO" id="GO:0005634">
    <property type="term" value="C:nucleus"/>
    <property type="evidence" value="ECO:0007669"/>
    <property type="project" value="UniProtKB-SubCell"/>
</dbReference>